<evidence type="ECO:0000313" key="2">
    <source>
        <dbReference type="Proteomes" id="UP001150217"/>
    </source>
</evidence>
<reference evidence="1" key="1">
    <citation type="submission" date="2022-08" db="EMBL/GenBank/DDBJ databases">
        <title>A Global Phylogenomic Analysis of the Shiitake Genus Lentinula.</title>
        <authorList>
            <consortium name="DOE Joint Genome Institute"/>
            <person name="Sierra-Patev S."/>
            <person name="Min B."/>
            <person name="Naranjo-Ortiz M."/>
            <person name="Looney B."/>
            <person name="Konkel Z."/>
            <person name="Slot J.C."/>
            <person name="Sakamoto Y."/>
            <person name="Steenwyk J.L."/>
            <person name="Rokas A."/>
            <person name="Carro J."/>
            <person name="Camarero S."/>
            <person name="Ferreira P."/>
            <person name="Molpeceres G."/>
            <person name="Ruiz-Duenas F.J."/>
            <person name="Serrano A."/>
            <person name="Henrissat B."/>
            <person name="Drula E."/>
            <person name="Hughes K.W."/>
            <person name="Mata J.L."/>
            <person name="Ishikawa N.K."/>
            <person name="Vargas-Isla R."/>
            <person name="Ushijima S."/>
            <person name="Smith C.A."/>
            <person name="Ahrendt S."/>
            <person name="Andreopoulos W."/>
            <person name="He G."/>
            <person name="Labutti K."/>
            <person name="Lipzen A."/>
            <person name="Ng V."/>
            <person name="Riley R."/>
            <person name="Sandor L."/>
            <person name="Barry K."/>
            <person name="Martinez A.T."/>
            <person name="Xiao Y."/>
            <person name="Gibbons J.G."/>
            <person name="Terashima K."/>
            <person name="Grigoriev I.V."/>
            <person name="Hibbett D.S."/>
        </authorList>
    </citation>
    <scope>NUCLEOTIDE SEQUENCE</scope>
    <source>
        <strain evidence="1">RHP3577 ss4</strain>
    </source>
</reference>
<gene>
    <name evidence="1" type="ORF">C8R41DRAFT_237760</name>
</gene>
<evidence type="ECO:0000313" key="1">
    <source>
        <dbReference type="EMBL" id="KAJ4496935.1"/>
    </source>
</evidence>
<proteinExistence type="predicted"/>
<accession>A0ABQ8VNB5</accession>
<dbReference type="EMBL" id="JANVFT010000024">
    <property type="protein sequence ID" value="KAJ4496935.1"/>
    <property type="molecule type" value="Genomic_DNA"/>
</dbReference>
<organism evidence="1 2">
    <name type="scientific">Lentinula lateritia</name>
    <dbReference type="NCBI Taxonomy" id="40482"/>
    <lineage>
        <taxon>Eukaryota</taxon>
        <taxon>Fungi</taxon>
        <taxon>Dikarya</taxon>
        <taxon>Basidiomycota</taxon>
        <taxon>Agaricomycotina</taxon>
        <taxon>Agaricomycetes</taxon>
        <taxon>Agaricomycetidae</taxon>
        <taxon>Agaricales</taxon>
        <taxon>Marasmiineae</taxon>
        <taxon>Omphalotaceae</taxon>
        <taxon>Lentinula</taxon>
    </lineage>
</organism>
<name>A0ABQ8VNB5_9AGAR</name>
<comment type="caution">
    <text evidence="1">The sequence shown here is derived from an EMBL/GenBank/DDBJ whole genome shotgun (WGS) entry which is preliminary data.</text>
</comment>
<evidence type="ECO:0008006" key="3">
    <source>
        <dbReference type="Google" id="ProtNLM"/>
    </source>
</evidence>
<keyword evidence="2" id="KW-1185">Reference proteome</keyword>
<sequence>MRVILQNVSGFDVGLLLILSALFTVARPFSAPVSIIIPPYKLLLLHCNPFLQGTSDDRNPDLLDSNSTFQSQPNVTFSGRSTSHQETMEGKVTFGPPNNRGLSDNENTWAQLAVRALIGEAKNEHDSKHDYHITFDFLNQAKYSGEVGIYEFNVALEGWHWLKPGAKSSLAGRVHWGSGTQKLPGGVIRGKISGFLNYIGPDQTNYFAANDRPVEMTLQ</sequence>
<dbReference type="Proteomes" id="UP001150217">
    <property type="component" value="Unassembled WGS sequence"/>
</dbReference>
<protein>
    <recommendedName>
        <fullName evidence="3">Dirigent protein</fullName>
    </recommendedName>
</protein>